<dbReference type="OrthoDB" id="9908705at2"/>
<gene>
    <name evidence="2" type="ORF">B0293_06340</name>
    <name evidence="1" type="ORF">C791_3617</name>
</gene>
<evidence type="ECO:0000313" key="1">
    <source>
        <dbReference type="EMBL" id="EMD26315.1"/>
    </source>
</evidence>
<keyword evidence="4" id="KW-1185">Reference proteome</keyword>
<comment type="caution">
    <text evidence="1">The sequence shown here is derived from an EMBL/GenBank/DDBJ whole genome shotgun (WGS) entry which is preliminary data.</text>
</comment>
<dbReference type="RefSeq" id="WP_005158185.1">
    <property type="nucleotide sequence ID" value="NZ_ANMG01000034.1"/>
</dbReference>
<dbReference type="Proteomes" id="UP000014137">
    <property type="component" value="Unassembled WGS sequence"/>
</dbReference>
<name>M2Q2X7_9PSEU</name>
<reference evidence="1 3" key="1">
    <citation type="submission" date="2012-10" db="EMBL/GenBank/DDBJ databases">
        <title>Genome assembly of Amycolatopsis azurea DSM 43854.</title>
        <authorList>
            <person name="Khatri I."/>
            <person name="Kaur I."/>
            <person name="Subramanian S."/>
            <person name="Mayilraj S."/>
        </authorList>
    </citation>
    <scope>NUCLEOTIDE SEQUENCE [LARGE SCALE GENOMIC DNA]</scope>
    <source>
        <strain evidence="1 3">DSM 43854</strain>
    </source>
</reference>
<protein>
    <submittedName>
        <fullName evidence="1">Uncharacterized protein</fullName>
    </submittedName>
</protein>
<dbReference type="AlphaFoldDB" id="M2Q2X7"/>
<organism evidence="1 3">
    <name type="scientific">Amycolatopsis azurea DSM 43854</name>
    <dbReference type="NCBI Taxonomy" id="1238180"/>
    <lineage>
        <taxon>Bacteria</taxon>
        <taxon>Bacillati</taxon>
        <taxon>Actinomycetota</taxon>
        <taxon>Actinomycetes</taxon>
        <taxon>Pseudonocardiales</taxon>
        <taxon>Pseudonocardiaceae</taxon>
        <taxon>Amycolatopsis</taxon>
    </lineage>
</organism>
<accession>M2Q2X7</accession>
<evidence type="ECO:0000313" key="2">
    <source>
        <dbReference type="EMBL" id="OOC07747.1"/>
    </source>
</evidence>
<reference evidence="2 4" key="2">
    <citation type="submission" date="2017-02" db="EMBL/GenBank/DDBJ databases">
        <title>Amycolatopsis azurea DSM 43854 draft genome.</title>
        <authorList>
            <person name="Mayilraj S."/>
        </authorList>
    </citation>
    <scope>NUCLEOTIDE SEQUENCE [LARGE SCALE GENOMIC DNA]</scope>
    <source>
        <strain evidence="2 4">DSM 43854</strain>
    </source>
</reference>
<evidence type="ECO:0000313" key="3">
    <source>
        <dbReference type="Proteomes" id="UP000014137"/>
    </source>
</evidence>
<dbReference type="EMBL" id="MUXN01000003">
    <property type="protein sequence ID" value="OOC07747.1"/>
    <property type="molecule type" value="Genomic_DNA"/>
</dbReference>
<dbReference type="EMBL" id="ANMG01000034">
    <property type="protein sequence ID" value="EMD26315.1"/>
    <property type="molecule type" value="Genomic_DNA"/>
</dbReference>
<sequence>MADGLVAANFGDLHAIAGGLKTAMDQHGQSLDDQLRQALLSQDFWGGQNNDEMHAKTMQDHKIAGEDIQRGQHQGSATTSSAYGYENCVKQCGAYFS</sequence>
<proteinExistence type="predicted"/>
<evidence type="ECO:0000313" key="4">
    <source>
        <dbReference type="Proteomes" id="UP000188551"/>
    </source>
</evidence>
<dbReference type="Proteomes" id="UP000188551">
    <property type="component" value="Unassembled WGS sequence"/>
</dbReference>
<dbReference type="PATRIC" id="fig|1238180.3.peg.3948"/>